<name>A0A9N9SRT9_DIABA</name>
<evidence type="ECO:0000256" key="1">
    <source>
        <dbReference type="SAM" id="MobiDB-lite"/>
    </source>
</evidence>
<feature type="region of interest" description="Disordered" evidence="1">
    <location>
        <begin position="146"/>
        <end position="166"/>
    </location>
</feature>
<reference evidence="2" key="1">
    <citation type="submission" date="2022-01" db="EMBL/GenBank/DDBJ databases">
        <authorList>
            <person name="King R."/>
        </authorList>
    </citation>
    <scope>NUCLEOTIDE SEQUENCE</scope>
</reference>
<proteinExistence type="predicted"/>
<evidence type="ECO:0000313" key="3">
    <source>
        <dbReference type="Proteomes" id="UP001153709"/>
    </source>
</evidence>
<gene>
    <name evidence="2" type="ORF">DIABBA_LOCUS4108</name>
</gene>
<dbReference type="Proteomes" id="UP001153709">
    <property type="component" value="Chromosome 2"/>
</dbReference>
<accession>A0A9N9SRT9</accession>
<evidence type="ECO:0000313" key="2">
    <source>
        <dbReference type="EMBL" id="CAG9830401.1"/>
    </source>
</evidence>
<feature type="compositionally biased region" description="Acidic residues" evidence="1">
    <location>
        <begin position="146"/>
        <end position="163"/>
    </location>
</feature>
<organism evidence="2 3">
    <name type="scientific">Diabrotica balteata</name>
    <name type="common">Banded cucumber beetle</name>
    <dbReference type="NCBI Taxonomy" id="107213"/>
    <lineage>
        <taxon>Eukaryota</taxon>
        <taxon>Metazoa</taxon>
        <taxon>Ecdysozoa</taxon>
        <taxon>Arthropoda</taxon>
        <taxon>Hexapoda</taxon>
        <taxon>Insecta</taxon>
        <taxon>Pterygota</taxon>
        <taxon>Neoptera</taxon>
        <taxon>Endopterygota</taxon>
        <taxon>Coleoptera</taxon>
        <taxon>Polyphaga</taxon>
        <taxon>Cucujiformia</taxon>
        <taxon>Chrysomeloidea</taxon>
        <taxon>Chrysomelidae</taxon>
        <taxon>Galerucinae</taxon>
        <taxon>Diabroticina</taxon>
        <taxon>Diabroticites</taxon>
        <taxon>Diabrotica</taxon>
    </lineage>
</organism>
<sequence>MVECKKAQPKEMMLPANLAKTCAAGRGVYDLLWSLGALPDGFPAAAYAAYAAGRGYSGYPSFGLLYQAVMNNYQAAAAAQAQAQGFGPPTYPHTTDARAGFPAANSSGPTIDMYNSSADSVGYVQAAIPQPRSFPAIAYTGENTDEVDFSDSSEESDESDNAADETTIDKLTVETTMNRSRLPNWISCTDSTEVECKCVNFHAPIDSRRETTTTTTFMTEEGEFQF</sequence>
<keyword evidence="3" id="KW-1185">Reference proteome</keyword>
<dbReference type="AlphaFoldDB" id="A0A9N9SRT9"/>
<protein>
    <submittedName>
        <fullName evidence="2">Uncharacterized protein</fullName>
    </submittedName>
</protein>
<dbReference type="EMBL" id="OU898277">
    <property type="protein sequence ID" value="CAG9830401.1"/>
    <property type="molecule type" value="Genomic_DNA"/>
</dbReference>
<dbReference type="OrthoDB" id="1875751at2759"/>